<evidence type="ECO:0000256" key="14">
    <source>
        <dbReference type="ARBA" id="ARBA00023180"/>
    </source>
</evidence>
<evidence type="ECO:0000256" key="2">
    <source>
        <dbReference type="ARBA" id="ARBA00004191"/>
    </source>
</evidence>
<accession>A0A165D2F9</accession>
<dbReference type="GO" id="GO:0004099">
    <property type="term" value="F:chitin deacetylase activity"/>
    <property type="evidence" value="ECO:0007669"/>
    <property type="project" value="UniProtKB-EC"/>
</dbReference>
<evidence type="ECO:0000256" key="1">
    <source>
        <dbReference type="ARBA" id="ARBA00001941"/>
    </source>
</evidence>
<evidence type="ECO:0000256" key="5">
    <source>
        <dbReference type="ARBA" id="ARBA00022475"/>
    </source>
</evidence>
<evidence type="ECO:0000256" key="15">
    <source>
        <dbReference type="ARBA" id="ARBA00023277"/>
    </source>
</evidence>
<keyword evidence="9" id="KW-0479">Metal-binding</keyword>
<feature type="compositionally biased region" description="Low complexity" evidence="22">
    <location>
        <begin position="401"/>
        <end position="450"/>
    </location>
</feature>
<dbReference type="EMBL" id="KV424084">
    <property type="protein sequence ID" value="KZT51927.1"/>
    <property type="molecule type" value="Genomic_DNA"/>
</dbReference>
<dbReference type="GO" id="GO:0071555">
    <property type="term" value="P:cell wall organization"/>
    <property type="evidence" value="ECO:0007669"/>
    <property type="project" value="UniProtKB-KW"/>
</dbReference>
<keyword evidence="11" id="KW-0378">Hydrolase</keyword>
<comment type="cofactor">
    <cofactor evidence="1">
        <name>Co(2+)</name>
        <dbReference type="ChEBI" id="CHEBI:48828"/>
    </cofactor>
</comment>
<protein>
    <recommendedName>
        <fullName evidence="20">chitin deacetylase</fullName>
        <ecNumber evidence="20">3.5.1.41</ecNumber>
    </recommendedName>
</protein>
<dbReference type="PROSITE" id="PS51677">
    <property type="entry name" value="NODB"/>
    <property type="match status" value="1"/>
</dbReference>
<feature type="chain" id="PRO_5007856365" description="chitin deacetylase" evidence="23">
    <location>
        <begin position="23"/>
        <end position="476"/>
    </location>
</feature>
<feature type="signal peptide" evidence="23">
    <location>
        <begin position="1"/>
        <end position="22"/>
    </location>
</feature>
<dbReference type="InterPro" id="IPR002509">
    <property type="entry name" value="NODB_dom"/>
</dbReference>
<dbReference type="GO" id="GO:0046872">
    <property type="term" value="F:metal ion binding"/>
    <property type="evidence" value="ECO:0007669"/>
    <property type="project" value="UniProtKB-KW"/>
</dbReference>
<evidence type="ECO:0000256" key="19">
    <source>
        <dbReference type="ARBA" id="ARBA00023326"/>
    </source>
</evidence>
<evidence type="ECO:0000256" key="3">
    <source>
        <dbReference type="ARBA" id="ARBA00004609"/>
    </source>
</evidence>
<keyword evidence="8" id="KW-0336">GPI-anchor</keyword>
<name>A0A165D2F9_9BASI</name>
<dbReference type="SUPFAM" id="SSF88713">
    <property type="entry name" value="Glycoside hydrolase/deacetylase"/>
    <property type="match status" value="1"/>
</dbReference>
<dbReference type="Proteomes" id="UP000076842">
    <property type="component" value="Unassembled WGS sequence"/>
</dbReference>
<evidence type="ECO:0000256" key="17">
    <source>
        <dbReference type="ARBA" id="ARBA00023288"/>
    </source>
</evidence>
<evidence type="ECO:0000256" key="22">
    <source>
        <dbReference type="SAM" id="MobiDB-lite"/>
    </source>
</evidence>
<feature type="compositionally biased region" description="Polar residues" evidence="22">
    <location>
        <begin position="390"/>
        <end position="400"/>
    </location>
</feature>
<keyword evidence="5" id="KW-1003">Cell membrane</keyword>
<feature type="domain" description="NodB homology" evidence="24">
    <location>
        <begin position="164"/>
        <end position="357"/>
    </location>
</feature>
<keyword evidence="13" id="KW-0472">Membrane</keyword>
<comment type="similarity">
    <text evidence="4">Belongs to the polysaccharide deacetylase family.</text>
</comment>
<dbReference type="InterPro" id="IPR011330">
    <property type="entry name" value="Glyco_hydro/deAcase_b/a-brl"/>
</dbReference>
<keyword evidence="10 23" id="KW-0732">Signal</keyword>
<evidence type="ECO:0000256" key="12">
    <source>
        <dbReference type="ARBA" id="ARBA00023024"/>
    </source>
</evidence>
<keyword evidence="18" id="KW-0961">Cell wall biogenesis/degradation</keyword>
<evidence type="ECO:0000256" key="13">
    <source>
        <dbReference type="ARBA" id="ARBA00023136"/>
    </source>
</evidence>
<keyword evidence="16" id="KW-0170">Cobalt</keyword>
<evidence type="ECO:0000256" key="20">
    <source>
        <dbReference type="ARBA" id="ARBA00024056"/>
    </source>
</evidence>
<dbReference type="PANTHER" id="PTHR10587">
    <property type="entry name" value="GLYCOSYL TRANSFERASE-RELATED"/>
    <property type="match status" value="1"/>
</dbReference>
<dbReference type="GO" id="GO:0005886">
    <property type="term" value="C:plasma membrane"/>
    <property type="evidence" value="ECO:0007669"/>
    <property type="project" value="UniProtKB-SubCell"/>
</dbReference>
<sequence>MQLTTLLLIGSALLSGSVNAHAHHNRFEAHKARQASVSLPADVTYAPLDQLTMNNPSPSTMPLTSTYQAGQQPTIAGAPPLPQPTITIMGYPQQDKVPPVDSPQVIQWLTELDGWNIPDIRPTINGSCVDDPAAAQNATAAGNCWWTCGQCTRPDDLTVCPDKYTWGVSYDDGPSPYTSKILEFLNEEDLKATFFVVGSRVPGRSDILQAEYMSGHMISVHTWSHPALTTLTNAEIVAELGWTRQIIKDAIGVTPNSMRPPYGDIDDRVRAISLAMGLRPILWTSYGNDNFDTDDWRIASGQATGNSSLAAFETILTEAASLDTGFIVLEHDLYAQSVDLAVGYILPYALAHQPAFTLESISDCWHLPSSEAYAETASTSPFRARDGGVNTASNNTSPYQCSGSSCNSSSGDDSAGSGSGTISGNSPAGTSSPGSGTSSGSSGSTGSKSAALSSGMEWADKLLLLIGVMFGAVLVL</sequence>
<gene>
    <name evidence="25" type="ORF">CALCODRAFT_442335</name>
</gene>
<dbReference type="AlphaFoldDB" id="A0A165D2F9"/>
<dbReference type="InParanoid" id="A0A165D2F9"/>
<dbReference type="Gene3D" id="3.20.20.370">
    <property type="entry name" value="Glycoside hydrolase/deacetylase"/>
    <property type="match status" value="1"/>
</dbReference>
<keyword evidence="17" id="KW-0449">Lipoprotein</keyword>
<evidence type="ECO:0000256" key="21">
    <source>
        <dbReference type="ARBA" id="ARBA00048494"/>
    </source>
</evidence>
<evidence type="ECO:0000256" key="18">
    <source>
        <dbReference type="ARBA" id="ARBA00023316"/>
    </source>
</evidence>
<evidence type="ECO:0000256" key="16">
    <source>
        <dbReference type="ARBA" id="ARBA00023285"/>
    </source>
</evidence>
<dbReference type="STRING" id="1353952.A0A165D2F9"/>
<feature type="region of interest" description="Disordered" evidence="22">
    <location>
        <begin position="378"/>
        <end position="450"/>
    </location>
</feature>
<evidence type="ECO:0000256" key="10">
    <source>
        <dbReference type="ARBA" id="ARBA00022729"/>
    </source>
</evidence>
<dbReference type="GO" id="GO:0098552">
    <property type="term" value="C:side of membrane"/>
    <property type="evidence" value="ECO:0007669"/>
    <property type="project" value="UniProtKB-KW"/>
</dbReference>
<organism evidence="25 26">
    <name type="scientific">Calocera cornea HHB12733</name>
    <dbReference type="NCBI Taxonomy" id="1353952"/>
    <lineage>
        <taxon>Eukaryota</taxon>
        <taxon>Fungi</taxon>
        <taxon>Dikarya</taxon>
        <taxon>Basidiomycota</taxon>
        <taxon>Agaricomycotina</taxon>
        <taxon>Dacrymycetes</taxon>
        <taxon>Dacrymycetales</taxon>
        <taxon>Dacrymycetaceae</taxon>
        <taxon>Calocera</taxon>
    </lineage>
</organism>
<evidence type="ECO:0000313" key="26">
    <source>
        <dbReference type="Proteomes" id="UP000076842"/>
    </source>
</evidence>
<dbReference type="FunFam" id="3.20.20.370:FF:000004">
    <property type="entry name" value="Related to Chitin deacetylase"/>
    <property type="match status" value="1"/>
</dbReference>
<proteinExistence type="inferred from homology"/>
<keyword evidence="12" id="KW-0146">Chitin degradation</keyword>
<evidence type="ECO:0000256" key="4">
    <source>
        <dbReference type="ARBA" id="ARBA00010973"/>
    </source>
</evidence>
<dbReference type="GO" id="GO:0000272">
    <property type="term" value="P:polysaccharide catabolic process"/>
    <property type="evidence" value="ECO:0007669"/>
    <property type="project" value="UniProtKB-KW"/>
</dbReference>
<dbReference type="InterPro" id="IPR050248">
    <property type="entry name" value="Polysacc_deacetylase_ArnD"/>
</dbReference>
<dbReference type="GO" id="GO:0009272">
    <property type="term" value="P:fungal-type cell wall biogenesis"/>
    <property type="evidence" value="ECO:0007669"/>
    <property type="project" value="UniProtKB-ARBA"/>
</dbReference>
<keyword evidence="26" id="KW-1185">Reference proteome</keyword>
<dbReference type="PANTHER" id="PTHR10587:SF133">
    <property type="entry name" value="CHITIN DEACETYLASE 1-RELATED"/>
    <property type="match status" value="1"/>
</dbReference>
<keyword evidence="15" id="KW-0119">Carbohydrate metabolism</keyword>
<evidence type="ECO:0000256" key="7">
    <source>
        <dbReference type="ARBA" id="ARBA00022525"/>
    </source>
</evidence>
<evidence type="ECO:0000256" key="11">
    <source>
        <dbReference type="ARBA" id="ARBA00022801"/>
    </source>
</evidence>
<evidence type="ECO:0000256" key="9">
    <source>
        <dbReference type="ARBA" id="ARBA00022723"/>
    </source>
</evidence>
<comment type="subcellular location">
    <subcellularLocation>
        <location evidence="3">Cell membrane</location>
        <topology evidence="3">Lipid-anchor</topology>
        <topology evidence="3">GPI-anchor</topology>
    </subcellularLocation>
    <subcellularLocation>
        <location evidence="2">Secreted</location>
        <location evidence="2">Cell wall</location>
    </subcellularLocation>
</comment>
<comment type="catalytic activity">
    <reaction evidence="21">
        <text>[(1-&gt;4)-N-acetyl-beta-D-glucosaminyl](n) + n H2O = chitosan + n acetate</text>
        <dbReference type="Rhea" id="RHEA:10464"/>
        <dbReference type="Rhea" id="RHEA-COMP:9593"/>
        <dbReference type="Rhea" id="RHEA-COMP:9597"/>
        <dbReference type="ChEBI" id="CHEBI:15377"/>
        <dbReference type="ChEBI" id="CHEBI:17029"/>
        <dbReference type="ChEBI" id="CHEBI:30089"/>
        <dbReference type="ChEBI" id="CHEBI:57704"/>
        <dbReference type="EC" id="3.5.1.41"/>
    </reaction>
    <physiologicalReaction direction="left-to-right" evidence="21">
        <dbReference type="Rhea" id="RHEA:10465"/>
    </physiologicalReaction>
</comment>
<keyword evidence="7" id="KW-0964">Secreted</keyword>
<evidence type="ECO:0000256" key="23">
    <source>
        <dbReference type="SAM" id="SignalP"/>
    </source>
</evidence>
<keyword evidence="19" id="KW-0624">Polysaccharide degradation</keyword>
<evidence type="ECO:0000313" key="25">
    <source>
        <dbReference type="EMBL" id="KZT51927.1"/>
    </source>
</evidence>
<evidence type="ECO:0000259" key="24">
    <source>
        <dbReference type="PROSITE" id="PS51677"/>
    </source>
</evidence>
<dbReference type="GO" id="GO:0006032">
    <property type="term" value="P:chitin catabolic process"/>
    <property type="evidence" value="ECO:0007669"/>
    <property type="project" value="UniProtKB-KW"/>
</dbReference>
<reference evidence="25 26" key="1">
    <citation type="journal article" date="2016" name="Mol. Biol. Evol.">
        <title>Comparative Genomics of Early-Diverging Mushroom-Forming Fungi Provides Insights into the Origins of Lignocellulose Decay Capabilities.</title>
        <authorList>
            <person name="Nagy L.G."/>
            <person name="Riley R."/>
            <person name="Tritt A."/>
            <person name="Adam C."/>
            <person name="Daum C."/>
            <person name="Floudas D."/>
            <person name="Sun H."/>
            <person name="Yadav J.S."/>
            <person name="Pangilinan J."/>
            <person name="Larsson K.H."/>
            <person name="Matsuura K."/>
            <person name="Barry K."/>
            <person name="Labutti K."/>
            <person name="Kuo R."/>
            <person name="Ohm R.A."/>
            <person name="Bhattacharya S.S."/>
            <person name="Shirouzu T."/>
            <person name="Yoshinaga Y."/>
            <person name="Martin F.M."/>
            <person name="Grigoriev I.V."/>
            <person name="Hibbett D.S."/>
        </authorList>
    </citation>
    <scope>NUCLEOTIDE SEQUENCE [LARGE SCALE GENOMIC DNA]</scope>
    <source>
        <strain evidence="25 26">HHB12733</strain>
    </source>
</reference>
<evidence type="ECO:0000256" key="6">
    <source>
        <dbReference type="ARBA" id="ARBA00022512"/>
    </source>
</evidence>
<keyword evidence="14" id="KW-0325">Glycoprotein</keyword>
<dbReference type="Pfam" id="PF01522">
    <property type="entry name" value="Polysacc_deac_1"/>
    <property type="match status" value="1"/>
</dbReference>
<dbReference type="OrthoDB" id="407355at2759"/>
<dbReference type="EC" id="3.5.1.41" evidence="20"/>
<keyword evidence="6" id="KW-0134">Cell wall</keyword>
<evidence type="ECO:0000256" key="8">
    <source>
        <dbReference type="ARBA" id="ARBA00022622"/>
    </source>
</evidence>